<feature type="domain" description="NAC" evidence="5">
    <location>
        <begin position="10"/>
        <end position="170"/>
    </location>
</feature>
<dbReference type="GO" id="GO:0006355">
    <property type="term" value="P:regulation of DNA-templated transcription"/>
    <property type="evidence" value="ECO:0007669"/>
    <property type="project" value="InterPro"/>
</dbReference>
<evidence type="ECO:0000259" key="5">
    <source>
        <dbReference type="PROSITE" id="PS51005"/>
    </source>
</evidence>
<dbReference type="InterPro" id="IPR036093">
    <property type="entry name" value="NAC_dom_sf"/>
</dbReference>
<reference evidence="6" key="1">
    <citation type="journal article" date="2019" name="Database">
        <title>The radish genome database (RadishGD): an integrated information resource for radish genomics.</title>
        <authorList>
            <person name="Yu H.J."/>
            <person name="Baek S."/>
            <person name="Lee Y.J."/>
            <person name="Cho A."/>
            <person name="Mun J.H."/>
        </authorList>
    </citation>
    <scope>NUCLEOTIDE SEQUENCE [LARGE SCALE GENOMIC DNA]</scope>
    <source>
        <strain evidence="6">cv. WK10039</strain>
    </source>
</reference>
<keyword evidence="6" id="KW-1185">Reference proteome</keyword>
<dbReference type="PANTHER" id="PTHR31744:SF4">
    <property type="entry name" value="NAC TRANSCRIPTION FACTOR"/>
    <property type="match status" value="1"/>
</dbReference>
<keyword evidence="4" id="KW-0539">Nucleus</keyword>
<dbReference type="AlphaFoldDB" id="A0A6J0MBA2"/>
<reference evidence="7" key="2">
    <citation type="submission" date="2025-08" db="UniProtKB">
        <authorList>
            <consortium name="RefSeq"/>
        </authorList>
    </citation>
    <scope>IDENTIFICATION</scope>
    <source>
        <tissue evidence="7">Leaf</tissue>
    </source>
</reference>
<protein>
    <submittedName>
        <fullName evidence="7">NAC domain-containing protein 21/22</fullName>
    </submittedName>
</protein>
<dbReference type="SUPFAM" id="SSF101941">
    <property type="entry name" value="NAC domain"/>
    <property type="match status" value="1"/>
</dbReference>
<evidence type="ECO:0000256" key="2">
    <source>
        <dbReference type="ARBA" id="ARBA00023125"/>
    </source>
</evidence>
<evidence type="ECO:0000313" key="7">
    <source>
        <dbReference type="RefSeq" id="XP_018468831.1"/>
    </source>
</evidence>
<organism evidence="6 7">
    <name type="scientific">Raphanus sativus</name>
    <name type="common">Radish</name>
    <name type="synonym">Raphanus raphanistrum var. sativus</name>
    <dbReference type="NCBI Taxonomy" id="3726"/>
    <lineage>
        <taxon>Eukaryota</taxon>
        <taxon>Viridiplantae</taxon>
        <taxon>Streptophyta</taxon>
        <taxon>Embryophyta</taxon>
        <taxon>Tracheophyta</taxon>
        <taxon>Spermatophyta</taxon>
        <taxon>Magnoliopsida</taxon>
        <taxon>eudicotyledons</taxon>
        <taxon>Gunneridae</taxon>
        <taxon>Pentapetalae</taxon>
        <taxon>rosids</taxon>
        <taxon>malvids</taxon>
        <taxon>Brassicales</taxon>
        <taxon>Brassicaceae</taxon>
        <taxon>Brassiceae</taxon>
        <taxon>Raphanus</taxon>
    </lineage>
</organism>
<proteinExistence type="predicted"/>
<evidence type="ECO:0000256" key="3">
    <source>
        <dbReference type="ARBA" id="ARBA00023163"/>
    </source>
</evidence>
<keyword evidence="1" id="KW-0805">Transcription regulation</keyword>
<gene>
    <name evidence="7" type="primary">LOC108840504</name>
</gene>
<dbReference type="KEGG" id="rsz:108840504"/>
<dbReference type="GO" id="GO:0003677">
    <property type="term" value="F:DNA binding"/>
    <property type="evidence" value="ECO:0007669"/>
    <property type="project" value="UniProtKB-KW"/>
</dbReference>
<dbReference type="Gene3D" id="2.170.150.80">
    <property type="entry name" value="NAC domain"/>
    <property type="match status" value="1"/>
</dbReference>
<dbReference type="PANTHER" id="PTHR31744">
    <property type="entry name" value="PROTEIN CUP-SHAPED COTYLEDON 2-RELATED"/>
    <property type="match status" value="1"/>
</dbReference>
<dbReference type="PROSITE" id="PS51005">
    <property type="entry name" value="NAC"/>
    <property type="match status" value="1"/>
</dbReference>
<accession>A0A6J0MBA2</accession>
<keyword evidence="3" id="KW-0804">Transcription</keyword>
<dbReference type="Pfam" id="PF02365">
    <property type="entry name" value="NAM"/>
    <property type="match status" value="1"/>
</dbReference>
<dbReference type="InterPro" id="IPR003441">
    <property type="entry name" value="NAC-dom"/>
</dbReference>
<evidence type="ECO:0000256" key="4">
    <source>
        <dbReference type="ARBA" id="ARBA00023242"/>
    </source>
</evidence>
<keyword evidence="2" id="KW-0238">DNA-binding</keyword>
<name>A0A6J0MBA2_RAPSA</name>
<evidence type="ECO:0000313" key="6">
    <source>
        <dbReference type="Proteomes" id="UP000504610"/>
    </source>
</evidence>
<dbReference type="GeneID" id="108840504"/>
<dbReference type="RefSeq" id="XP_018468831.1">
    <property type="nucleotide sequence ID" value="XM_018613329.2"/>
</dbReference>
<sequence length="325" mass="37172">MGLKDIGSKLPPGFRFHPSDEELVCHYLCHKIRAKYDHGDVEDDDAGEALNGATDLVEIDLHVCEPWELPDVAKLNAKEWYFFSFRDRKYATGYRTNRATISGYWKATGKDRTVMDPRTSQLVGMRKTLVFYRNRAPNGIKTTWIMHEFRLECPNMPPKEDWVLCRVFNKGRDSSLQDNNNEHQTQRFEVNDAPDLNYNNHSQPVLLSPPSTTIDPPHHHDQWEQLMKQPSRSADHPYHHNCQHQTVACGWEQMMIGSMSSSSSHGPDHESLLNLLYADNNNTVNITDDNYGQNYGKILLSSDITNLDHYKTCMASSSDGCICGL</sequence>
<dbReference type="OrthoDB" id="730183at2759"/>
<dbReference type="Proteomes" id="UP000504610">
    <property type="component" value="Chromosome 2"/>
</dbReference>
<evidence type="ECO:0000256" key="1">
    <source>
        <dbReference type="ARBA" id="ARBA00023015"/>
    </source>
</evidence>